<dbReference type="RefSeq" id="WP_146409909.1">
    <property type="nucleotide sequence ID" value="NZ_SJPU01000007.1"/>
</dbReference>
<keyword evidence="8" id="KW-1185">Reference proteome</keyword>
<dbReference type="InterPro" id="IPR017850">
    <property type="entry name" value="Alkaline_phosphatase_core_sf"/>
</dbReference>
<feature type="signal peptide" evidence="5">
    <location>
        <begin position="1"/>
        <end position="18"/>
    </location>
</feature>
<dbReference type="Proteomes" id="UP000319908">
    <property type="component" value="Unassembled WGS sequence"/>
</dbReference>
<dbReference type="GO" id="GO:0047753">
    <property type="term" value="F:choline-sulfatase activity"/>
    <property type="evidence" value="ECO:0007669"/>
    <property type="project" value="UniProtKB-EC"/>
</dbReference>
<name>A0A5C6BCP7_9BACT</name>
<evidence type="ECO:0000313" key="8">
    <source>
        <dbReference type="Proteomes" id="UP000319908"/>
    </source>
</evidence>
<dbReference type="Gene3D" id="3.40.720.10">
    <property type="entry name" value="Alkaline Phosphatase, subunit A"/>
    <property type="match status" value="1"/>
</dbReference>
<keyword evidence="2" id="KW-0479">Metal-binding</keyword>
<keyword evidence="4" id="KW-0106">Calcium</keyword>
<evidence type="ECO:0000256" key="2">
    <source>
        <dbReference type="ARBA" id="ARBA00022723"/>
    </source>
</evidence>
<gene>
    <name evidence="7" type="primary">betC_19</name>
    <name evidence="7" type="ORF">Poly21_54840</name>
</gene>
<dbReference type="AlphaFoldDB" id="A0A5C6BCP7"/>
<evidence type="ECO:0000256" key="1">
    <source>
        <dbReference type="ARBA" id="ARBA00008779"/>
    </source>
</evidence>
<feature type="chain" id="PRO_5022943599" evidence="5">
    <location>
        <begin position="19"/>
        <end position="485"/>
    </location>
</feature>
<evidence type="ECO:0000256" key="3">
    <source>
        <dbReference type="ARBA" id="ARBA00022801"/>
    </source>
</evidence>
<dbReference type="GO" id="GO:0004065">
    <property type="term" value="F:arylsulfatase activity"/>
    <property type="evidence" value="ECO:0007669"/>
    <property type="project" value="TreeGrafter"/>
</dbReference>
<dbReference type="CDD" id="cd16034">
    <property type="entry name" value="sulfatase_like"/>
    <property type="match status" value="1"/>
</dbReference>
<keyword evidence="3 7" id="KW-0378">Hydrolase</keyword>
<comment type="caution">
    <text evidence="7">The sequence shown here is derived from an EMBL/GenBank/DDBJ whole genome shotgun (WGS) entry which is preliminary data.</text>
</comment>
<dbReference type="InterPro" id="IPR000917">
    <property type="entry name" value="Sulfatase_N"/>
</dbReference>
<dbReference type="Pfam" id="PF00884">
    <property type="entry name" value="Sulfatase"/>
    <property type="match status" value="1"/>
</dbReference>
<dbReference type="EC" id="3.1.6.6" evidence="7"/>
<evidence type="ECO:0000313" key="7">
    <source>
        <dbReference type="EMBL" id="TWU09818.1"/>
    </source>
</evidence>
<sequence length="485" mass="53664">MTRLLILLMVLSSIAAHAASPNLLIIQTDEHNFRTLGCYRETLPKDQALIWGNDAIVETPAIDSLAARGVICTSFYATSPVCTPSRAAFFSGRYPQNTGSYQNDRPLNSDVVTFAEVLRRDGYATGYAGKWHLDGPGKPQWAPQRQFGFEDNRFMFNRGHWKKFELTADGPRVAATNQKGQPNYNLDGADEETFSTDWLADRAMDFIREHADEPFCYHLSLPDPHGPNTVRSPYDEMYMDRAIRAPMTFSMSKQNPKWAAANGNNNVGKFNAASMARYFGMVRLIDDNIAEILATLRELDLIDNTVIVFTSDHGDLCYEHGRLNKGNAFEGSAKVPMIIAAPGIIPAGTQVDQALGTVDFTPTILELLGKTAPENVEGRDASGLLTGKSDLKWDDVTFLRSASNTRGWVAAVSDRYKLVVSVADVPWLFDLKLDPDELQNHRELEENVEVVKQLAAALLKYGETSRDPQLAGGELVEQLNALAGQ</sequence>
<dbReference type="InterPro" id="IPR050738">
    <property type="entry name" value="Sulfatase"/>
</dbReference>
<protein>
    <submittedName>
        <fullName evidence="7">Choline-sulfatase</fullName>
        <ecNumber evidence="7">3.1.6.6</ecNumber>
    </submittedName>
</protein>
<comment type="similarity">
    <text evidence="1">Belongs to the sulfatase family.</text>
</comment>
<dbReference type="EMBL" id="SJPU01000007">
    <property type="protein sequence ID" value="TWU09818.1"/>
    <property type="molecule type" value="Genomic_DNA"/>
</dbReference>
<dbReference type="PROSITE" id="PS00149">
    <property type="entry name" value="SULFATASE_2"/>
    <property type="match status" value="1"/>
</dbReference>
<dbReference type="InterPro" id="IPR024607">
    <property type="entry name" value="Sulfatase_CS"/>
</dbReference>
<reference evidence="7 8" key="1">
    <citation type="journal article" date="2020" name="Antonie Van Leeuwenhoek">
        <title>Rhodopirellula heiligendammensis sp. nov., Rhodopirellula pilleata sp. nov., and Rhodopirellula solitaria sp. nov. isolated from natural or artificial marine surfaces in Northern Germany and California, USA, and emended description of the genus Rhodopirellula.</title>
        <authorList>
            <person name="Kallscheuer N."/>
            <person name="Wiegand S."/>
            <person name="Jogler M."/>
            <person name="Boedeker C."/>
            <person name="Peeters S.H."/>
            <person name="Rast P."/>
            <person name="Heuer A."/>
            <person name="Jetten M.S.M."/>
            <person name="Rohde M."/>
            <person name="Jogler C."/>
        </authorList>
    </citation>
    <scope>NUCLEOTIDE SEQUENCE [LARGE SCALE GENOMIC DNA]</scope>
    <source>
        <strain evidence="7 8">Poly21</strain>
    </source>
</reference>
<proteinExistence type="inferred from homology"/>
<dbReference type="GO" id="GO:0046872">
    <property type="term" value="F:metal ion binding"/>
    <property type="evidence" value="ECO:0007669"/>
    <property type="project" value="UniProtKB-KW"/>
</dbReference>
<organism evidence="7 8">
    <name type="scientific">Allorhodopirellula heiligendammensis</name>
    <dbReference type="NCBI Taxonomy" id="2714739"/>
    <lineage>
        <taxon>Bacteria</taxon>
        <taxon>Pseudomonadati</taxon>
        <taxon>Planctomycetota</taxon>
        <taxon>Planctomycetia</taxon>
        <taxon>Pirellulales</taxon>
        <taxon>Pirellulaceae</taxon>
        <taxon>Allorhodopirellula</taxon>
    </lineage>
</organism>
<evidence type="ECO:0000256" key="5">
    <source>
        <dbReference type="SAM" id="SignalP"/>
    </source>
</evidence>
<feature type="domain" description="Sulfatase N-terminal" evidence="6">
    <location>
        <begin position="21"/>
        <end position="369"/>
    </location>
</feature>
<dbReference type="OrthoDB" id="237120at2"/>
<keyword evidence="5" id="KW-0732">Signal</keyword>
<dbReference type="SUPFAM" id="SSF53649">
    <property type="entry name" value="Alkaline phosphatase-like"/>
    <property type="match status" value="1"/>
</dbReference>
<accession>A0A5C6BCP7</accession>
<dbReference type="PANTHER" id="PTHR42693">
    <property type="entry name" value="ARYLSULFATASE FAMILY MEMBER"/>
    <property type="match status" value="1"/>
</dbReference>
<evidence type="ECO:0000259" key="6">
    <source>
        <dbReference type="Pfam" id="PF00884"/>
    </source>
</evidence>
<dbReference type="PANTHER" id="PTHR42693:SF53">
    <property type="entry name" value="ENDO-4-O-SULFATASE"/>
    <property type="match status" value="1"/>
</dbReference>
<evidence type="ECO:0000256" key="4">
    <source>
        <dbReference type="ARBA" id="ARBA00022837"/>
    </source>
</evidence>